<dbReference type="PANTHER" id="PTHR44846:SF17">
    <property type="entry name" value="GNTR-FAMILY TRANSCRIPTIONAL REGULATOR"/>
    <property type="match status" value="1"/>
</dbReference>
<dbReference type="GO" id="GO:0003677">
    <property type="term" value="F:DNA binding"/>
    <property type="evidence" value="ECO:0007669"/>
    <property type="project" value="UniProtKB-KW"/>
</dbReference>
<feature type="domain" description="HTH gntR-type" evidence="5">
    <location>
        <begin position="46"/>
        <end position="114"/>
    </location>
</feature>
<evidence type="ECO:0000256" key="2">
    <source>
        <dbReference type="ARBA" id="ARBA00023125"/>
    </source>
</evidence>
<keyword evidence="7" id="KW-1185">Reference proteome</keyword>
<evidence type="ECO:0000313" key="7">
    <source>
        <dbReference type="Proteomes" id="UP000331127"/>
    </source>
</evidence>
<dbReference type="InterPro" id="IPR050679">
    <property type="entry name" value="Bact_HTH_transcr_reg"/>
</dbReference>
<sequence>MRDFGISRDTARRVLKELRKDGTVYNEKGLGTFVGPPSVPRQVQTDSRYREIAADLANEIRIGTYQPTRPIPSEAHLTQRYEVTTKTVRKAVGVLRDQGWVYTKSRKGTYVSDPDSWPQEPDESEES</sequence>
<evidence type="ECO:0000313" key="6">
    <source>
        <dbReference type="EMBL" id="GES08763.1"/>
    </source>
</evidence>
<dbReference type="GO" id="GO:0003700">
    <property type="term" value="F:DNA-binding transcription factor activity"/>
    <property type="evidence" value="ECO:0007669"/>
    <property type="project" value="InterPro"/>
</dbReference>
<protein>
    <recommendedName>
        <fullName evidence="5">HTH gntR-type domain-containing protein</fullName>
    </recommendedName>
</protein>
<feature type="region of interest" description="Disordered" evidence="4">
    <location>
        <begin position="105"/>
        <end position="127"/>
    </location>
</feature>
<dbReference type="Gene3D" id="1.10.10.10">
    <property type="entry name" value="Winged helix-like DNA-binding domain superfamily/Winged helix DNA-binding domain"/>
    <property type="match status" value="2"/>
</dbReference>
<name>A0A5M3WPZ3_9ACTN</name>
<evidence type="ECO:0000259" key="5">
    <source>
        <dbReference type="PROSITE" id="PS50949"/>
    </source>
</evidence>
<dbReference type="SMART" id="SM00345">
    <property type="entry name" value="HTH_GNTR"/>
    <property type="match status" value="1"/>
</dbReference>
<dbReference type="CDD" id="cd07377">
    <property type="entry name" value="WHTH_GntR"/>
    <property type="match status" value="1"/>
</dbReference>
<evidence type="ECO:0000256" key="1">
    <source>
        <dbReference type="ARBA" id="ARBA00023015"/>
    </source>
</evidence>
<dbReference type="Proteomes" id="UP000331127">
    <property type="component" value="Unassembled WGS sequence"/>
</dbReference>
<dbReference type="PROSITE" id="PS50949">
    <property type="entry name" value="HTH_GNTR"/>
    <property type="match status" value="1"/>
</dbReference>
<evidence type="ECO:0000256" key="4">
    <source>
        <dbReference type="SAM" id="MobiDB-lite"/>
    </source>
</evidence>
<gene>
    <name evidence="6" type="ORF">Amac_023590</name>
</gene>
<reference evidence="6 7" key="1">
    <citation type="submission" date="2019-10" db="EMBL/GenBank/DDBJ databases">
        <title>Whole genome shotgun sequence of Acrocarpospora macrocephala NBRC 16266.</title>
        <authorList>
            <person name="Ichikawa N."/>
            <person name="Kimura A."/>
            <person name="Kitahashi Y."/>
            <person name="Komaki H."/>
            <person name="Oguchi A."/>
        </authorList>
    </citation>
    <scope>NUCLEOTIDE SEQUENCE [LARGE SCALE GENOMIC DNA]</scope>
    <source>
        <strain evidence="6 7">NBRC 16266</strain>
    </source>
</reference>
<dbReference type="InterPro" id="IPR000524">
    <property type="entry name" value="Tscrpt_reg_HTH_GntR"/>
</dbReference>
<dbReference type="Pfam" id="PF00392">
    <property type="entry name" value="GntR"/>
    <property type="match status" value="1"/>
</dbReference>
<dbReference type="PANTHER" id="PTHR44846">
    <property type="entry name" value="MANNOSYL-D-GLYCERATE TRANSPORT/METABOLISM SYSTEM REPRESSOR MNGR-RELATED"/>
    <property type="match status" value="1"/>
</dbReference>
<proteinExistence type="predicted"/>
<comment type="caution">
    <text evidence="6">The sequence shown here is derived from an EMBL/GenBank/DDBJ whole genome shotgun (WGS) entry which is preliminary data.</text>
</comment>
<dbReference type="InterPro" id="IPR036390">
    <property type="entry name" value="WH_DNA-bd_sf"/>
</dbReference>
<dbReference type="GO" id="GO:0045892">
    <property type="term" value="P:negative regulation of DNA-templated transcription"/>
    <property type="evidence" value="ECO:0007669"/>
    <property type="project" value="TreeGrafter"/>
</dbReference>
<dbReference type="EMBL" id="BLAE01000012">
    <property type="protein sequence ID" value="GES08763.1"/>
    <property type="molecule type" value="Genomic_DNA"/>
</dbReference>
<dbReference type="AlphaFoldDB" id="A0A5M3WPZ3"/>
<keyword evidence="1" id="KW-0805">Transcription regulation</keyword>
<keyword evidence="2" id="KW-0238">DNA-binding</keyword>
<evidence type="ECO:0000256" key="3">
    <source>
        <dbReference type="ARBA" id="ARBA00023163"/>
    </source>
</evidence>
<organism evidence="6 7">
    <name type="scientific">Acrocarpospora macrocephala</name>
    <dbReference type="NCBI Taxonomy" id="150177"/>
    <lineage>
        <taxon>Bacteria</taxon>
        <taxon>Bacillati</taxon>
        <taxon>Actinomycetota</taxon>
        <taxon>Actinomycetes</taxon>
        <taxon>Streptosporangiales</taxon>
        <taxon>Streptosporangiaceae</taxon>
        <taxon>Acrocarpospora</taxon>
    </lineage>
</organism>
<keyword evidence="3" id="KW-0804">Transcription</keyword>
<dbReference type="SUPFAM" id="SSF46785">
    <property type="entry name" value="Winged helix' DNA-binding domain"/>
    <property type="match status" value="2"/>
</dbReference>
<dbReference type="InterPro" id="IPR036388">
    <property type="entry name" value="WH-like_DNA-bd_sf"/>
</dbReference>
<accession>A0A5M3WPZ3</accession>